<protein>
    <submittedName>
        <fullName evidence="2">Uncharacterized protein</fullName>
    </submittedName>
</protein>
<sequence length="534" mass="55850">MKPNSASSSDPIKPQPKSDFDDQSSTSHADNLPLPSPLPNNSLPITVSPGIVPCDLPTTHANGNTSSILESPKASTIVTGVCKPLISYLDNSTLTSSTNKLEIPSSANLSSTSTLNSTPTFSNPLPTPVGEYPLLNPAHHDPLSSPTDVNSKPASTSTNISPTTTLNSMPTFSNPLPTPVREDLLLTPAYQEPLSSPVVANSKTAVTSTNPPSSFSTNKRVPIPNVKSPLHSSVEPSLSSIPPNIEQAPTSTSELPITTNTPTEPLSTKSLQALASTNPLFTPSAVDSLSAPNSLFAPITSSQIPSPVLTTPTPTSASIVSLLSSSASTNSLSESVCASLLSPHKYFNGVPTTTKSSQASTLASITPPSTSAQINPLPLSTSTNPLSDTSTCDSPRSAHKHSNGIPTTTKSIQASKPTITLQTPIVLNMPEISGNSKASLPPDNPSEASTPASPKIQIITAQDNEGSRVSLGMDSNDGDIHVPQELATVPRTRYKPRNPYPSFKRAKVRHILMFELTEKPEDNVGIKELAQSPT</sequence>
<reference evidence="2 3" key="1">
    <citation type="journal article" date="2021" name="Elife">
        <title>Chloroplast acquisition without the gene transfer in kleptoplastic sea slugs, Plakobranchus ocellatus.</title>
        <authorList>
            <person name="Maeda T."/>
            <person name="Takahashi S."/>
            <person name="Yoshida T."/>
            <person name="Shimamura S."/>
            <person name="Takaki Y."/>
            <person name="Nagai Y."/>
            <person name="Toyoda A."/>
            <person name="Suzuki Y."/>
            <person name="Arimoto A."/>
            <person name="Ishii H."/>
            <person name="Satoh N."/>
            <person name="Nishiyama T."/>
            <person name="Hasebe M."/>
            <person name="Maruyama T."/>
            <person name="Minagawa J."/>
            <person name="Obokata J."/>
            <person name="Shigenobu S."/>
        </authorList>
    </citation>
    <scope>NUCLEOTIDE SEQUENCE [LARGE SCALE GENOMIC DNA]</scope>
</reference>
<evidence type="ECO:0000256" key="1">
    <source>
        <dbReference type="SAM" id="MobiDB-lite"/>
    </source>
</evidence>
<feature type="compositionally biased region" description="Low complexity" evidence="1">
    <location>
        <begin position="207"/>
        <end position="218"/>
    </location>
</feature>
<dbReference type="Proteomes" id="UP000762676">
    <property type="component" value="Unassembled WGS sequence"/>
</dbReference>
<accession>A0AAV4HJ89</accession>
<organism evidence="2 3">
    <name type="scientific">Elysia marginata</name>
    <dbReference type="NCBI Taxonomy" id="1093978"/>
    <lineage>
        <taxon>Eukaryota</taxon>
        <taxon>Metazoa</taxon>
        <taxon>Spiralia</taxon>
        <taxon>Lophotrochozoa</taxon>
        <taxon>Mollusca</taxon>
        <taxon>Gastropoda</taxon>
        <taxon>Heterobranchia</taxon>
        <taxon>Euthyneura</taxon>
        <taxon>Panpulmonata</taxon>
        <taxon>Sacoglossa</taxon>
        <taxon>Placobranchoidea</taxon>
        <taxon>Plakobranchidae</taxon>
        <taxon>Elysia</taxon>
    </lineage>
</organism>
<evidence type="ECO:0000313" key="3">
    <source>
        <dbReference type="Proteomes" id="UP000762676"/>
    </source>
</evidence>
<proteinExistence type="predicted"/>
<gene>
    <name evidence="2" type="ORF">ElyMa_002728900</name>
</gene>
<feature type="region of interest" description="Disordered" evidence="1">
    <location>
        <begin position="352"/>
        <end position="410"/>
    </location>
</feature>
<feature type="region of interest" description="Disordered" evidence="1">
    <location>
        <begin position="432"/>
        <end position="453"/>
    </location>
</feature>
<feature type="compositionally biased region" description="Polar residues" evidence="1">
    <location>
        <begin position="144"/>
        <end position="175"/>
    </location>
</feature>
<name>A0AAV4HJ89_9GAST</name>
<feature type="region of interest" description="Disordered" evidence="1">
    <location>
        <begin position="201"/>
        <end position="257"/>
    </location>
</feature>
<feature type="compositionally biased region" description="Polar residues" evidence="1">
    <location>
        <begin position="1"/>
        <end position="10"/>
    </location>
</feature>
<keyword evidence="3" id="KW-1185">Reference proteome</keyword>
<feature type="compositionally biased region" description="Polar residues" evidence="1">
    <location>
        <begin position="230"/>
        <end position="257"/>
    </location>
</feature>
<comment type="caution">
    <text evidence="2">The sequence shown here is derived from an EMBL/GenBank/DDBJ whole genome shotgun (WGS) entry which is preliminary data.</text>
</comment>
<feature type="region of interest" description="Disordered" evidence="1">
    <location>
        <begin position="1"/>
        <end position="44"/>
    </location>
</feature>
<feature type="region of interest" description="Disordered" evidence="1">
    <location>
        <begin position="104"/>
        <end position="179"/>
    </location>
</feature>
<dbReference type="AlphaFoldDB" id="A0AAV4HJ89"/>
<feature type="compositionally biased region" description="Polar residues" evidence="1">
    <location>
        <begin position="352"/>
        <end position="394"/>
    </location>
</feature>
<evidence type="ECO:0000313" key="2">
    <source>
        <dbReference type="EMBL" id="GFR96770.1"/>
    </source>
</evidence>
<feature type="compositionally biased region" description="Low complexity" evidence="1">
    <location>
        <begin position="104"/>
        <end position="124"/>
    </location>
</feature>
<dbReference type="EMBL" id="BMAT01005601">
    <property type="protein sequence ID" value="GFR96770.1"/>
    <property type="molecule type" value="Genomic_DNA"/>
</dbReference>